<dbReference type="Proteomes" id="UP000324800">
    <property type="component" value="Unassembled WGS sequence"/>
</dbReference>
<dbReference type="EMBL" id="SNRW01017110">
    <property type="protein sequence ID" value="KAA6368679.1"/>
    <property type="molecule type" value="Genomic_DNA"/>
</dbReference>
<organism evidence="2 3">
    <name type="scientific">Streblomastix strix</name>
    <dbReference type="NCBI Taxonomy" id="222440"/>
    <lineage>
        <taxon>Eukaryota</taxon>
        <taxon>Metamonada</taxon>
        <taxon>Preaxostyla</taxon>
        <taxon>Oxymonadida</taxon>
        <taxon>Streblomastigidae</taxon>
        <taxon>Streblomastix</taxon>
    </lineage>
</organism>
<protein>
    <submittedName>
        <fullName evidence="2">Uncharacterized protein</fullName>
    </submittedName>
</protein>
<evidence type="ECO:0000313" key="2">
    <source>
        <dbReference type="EMBL" id="KAA6368679.1"/>
    </source>
</evidence>
<comment type="caution">
    <text evidence="2">The sequence shown here is derived from an EMBL/GenBank/DDBJ whole genome shotgun (WGS) entry which is preliminary data.</text>
</comment>
<feature type="non-terminal residue" evidence="2">
    <location>
        <position position="233"/>
    </location>
</feature>
<accession>A0A5J4UDI8</accession>
<name>A0A5J4UDI8_9EUKA</name>
<evidence type="ECO:0000256" key="1">
    <source>
        <dbReference type="SAM" id="MobiDB-lite"/>
    </source>
</evidence>
<sequence length="233" mass="26055">MNYSGPPGRAPDQSNTKLRSRQPTSRRQWIVPPTQTNPQSQITPNSNQNQSSILNVDLMGIFTNPFSVPQGIQHQQNAGEAAQVQHAPRDTFSTNGNVRKVASSTDGIVSGQVGVAGTKPINIYRQHLLHNSMEIPFVNPKLRRKEERHLSEVKPQGQILLLSQTRTRSKTSSADSQMQASGRFQLMGIQNRTKEEIHTLEIFPRIQMEETLQLQPDTGMGGKPILYLEAWNL</sequence>
<reference evidence="2 3" key="1">
    <citation type="submission" date="2019-03" db="EMBL/GenBank/DDBJ databases">
        <title>Single cell metagenomics reveals metabolic interactions within the superorganism composed of flagellate Streblomastix strix and complex community of Bacteroidetes bacteria on its surface.</title>
        <authorList>
            <person name="Treitli S.C."/>
            <person name="Kolisko M."/>
            <person name="Husnik F."/>
            <person name="Keeling P."/>
            <person name="Hampl V."/>
        </authorList>
    </citation>
    <scope>NUCLEOTIDE SEQUENCE [LARGE SCALE GENOMIC DNA]</scope>
    <source>
        <strain evidence="2">ST1C</strain>
    </source>
</reference>
<feature type="region of interest" description="Disordered" evidence="1">
    <location>
        <begin position="1"/>
        <end position="49"/>
    </location>
</feature>
<dbReference type="AlphaFoldDB" id="A0A5J4UDI8"/>
<evidence type="ECO:0000313" key="3">
    <source>
        <dbReference type="Proteomes" id="UP000324800"/>
    </source>
</evidence>
<gene>
    <name evidence="2" type="ORF">EZS28_035793</name>
</gene>
<feature type="compositionally biased region" description="Polar residues" evidence="1">
    <location>
        <begin position="12"/>
        <end position="49"/>
    </location>
</feature>
<proteinExistence type="predicted"/>